<reference evidence="2 3" key="1">
    <citation type="submission" date="2024-04" db="EMBL/GenBank/DDBJ databases">
        <authorList>
            <consortium name="Genoscope - CEA"/>
            <person name="William W."/>
        </authorList>
    </citation>
    <scope>NUCLEOTIDE SEQUENCE [LARGE SCALE GENOMIC DNA]</scope>
</reference>
<dbReference type="Proteomes" id="UP001497497">
    <property type="component" value="Unassembled WGS sequence"/>
</dbReference>
<evidence type="ECO:0000313" key="3">
    <source>
        <dbReference type="Proteomes" id="UP001497497"/>
    </source>
</evidence>
<dbReference type="SUPFAM" id="SSF82171">
    <property type="entry name" value="DPP6 N-terminal domain-like"/>
    <property type="match status" value="1"/>
</dbReference>
<keyword evidence="3" id="KW-1185">Reference proteome</keyword>
<gene>
    <name evidence="2" type="ORF">GSLYS_00007238001</name>
</gene>
<feature type="chain" id="PRO_5043550660" evidence="1">
    <location>
        <begin position="24"/>
        <end position="310"/>
    </location>
</feature>
<dbReference type="AlphaFoldDB" id="A0AAV2HIC4"/>
<evidence type="ECO:0000256" key="1">
    <source>
        <dbReference type="SAM" id="SignalP"/>
    </source>
</evidence>
<name>A0AAV2HIC4_LYMST</name>
<comment type="caution">
    <text evidence="2">The sequence shown here is derived from an EMBL/GenBank/DDBJ whole genome shotgun (WGS) entry which is preliminary data.</text>
</comment>
<accession>A0AAV2HIC4</accession>
<organism evidence="2 3">
    <name type="scientific">Lymnaea stagnalis</name>
    <name type="common">Great pond snail</name>
    <name type="synonym">Helix stagnalis</name>
    <dbReference type="NCBI Taxonomy" id="6523"/>
    <lineage>
        <taxon>Eukaryota</taxon>
        <taxon>Metazoa</taxon>
        <taxon>Spiralia</taxon>
        <taxon>Lophotrochozoa</taxon>
        <taxon>Mollusca</taxon>
        <taxon>Gastropoda</taxon>
        <taxon>Heterobranchia</taxon>
        <taxon>Euthyneura</taxon>
        <taxon>Panpulmonata</taxon>
        <taxon>Hygrophila</taxon>
        <taxon>Lymnaeoidea</taxon>
        <taxon>Lymnaeidae</taxon>
        <taxon>Lymnaea</taxon>
    </lineage>
</organism>
<feature type="signal peptide" evidence="1">
    <location>
        <begin position="1"/>
        <end position="23"/>
    </location>
</feature>
<keyword evidence="1" id="KW-0732">Signal</keyword>
<protein>
    <submittedName>
        <fullName evidence="2">Uncharacterized protein</fullName>
    </submittedName>
</protein>
<sequence length="310" mass="33150">MEMCQRFSLLLSLLLIDARAACSATTFGNGEAKGTVGSHHITEASGLAASHVHNGVLYTHNDKGDSSHFFAVQVGNGNLLATFVVRNAQNYDWEDIAVGPCADDCARITCSATTTPSRYCIYIADTGDHGGDGAKNIIYMIREPANIKDATLDVVDTLSFSWTEPDAETLMVSPDGRLFIVSKVHGGKAKITELPASAWGQGRVNLDMSKTATLQITTTSNDPQGGDISPDGTEILLVAEEGAYYFSVPDGNYINAFRSSQPARILSYQPVPSTEAICWSPTGSGFYVLAEGSNQKIYYYPKISGPTVVG</sequence>
<dbReference type="EMBL" id="CAXITT010000138">
    <property type="protein sequence ID" value="CAL1533220.1"/>
    <property type="molecule type" value="Genomic_DNA"/>
</dbReference>
<proteinExistence type="predicted"/>
<evidence type="ECO:0000313" key="2">
    <source>
        <dbReference type="EMBL" id="CAL1533220.1"/>
    </source>
</evidence>